<feature type="compositionally biased region" description="Polar residues" evidence="2">
    <location>
        <begin position="366"/>
        <end position="379"/>
    </location>
</feature>
<feature type="compositionally biased region" description="Basic and acidic residues" evidence="2">
    <location>
        <begin position="106"/>
        <end position="126"/>
    </location>
</feature>
<keyword evidence="1" id="KW-0175">Coiled coil</keyword>
<keyword evidence="4" id="KW-1185">Reference proteome</keyword>
<feature type="region of interest" description="Disordered" evidence="2">
    <location>
        <begin position="993"/>
        <end position="1035"/>
    </location>
</feature>
<evidence type="ECO:0000313" key="4">
    <source>
        <dbReference type="Proteomes" id="UP001221142"/>
    </source>
</evidence>
<feature type="region of interest" description="Disordered" evidence="2">
    <location>
        <begin position="98"/>
        <end position="220"/>
    </location>
</feature>
<dbReference type="EMBL" id="JARKIF010000011">
    <property type="protein sequence ID" value="KAJ7627452.1"/>
    <property type="molecule type" value="Genomic_DNA"/>
</dbReference>
<feature type="compositionally biased region" description="Low complexity" evidence="2">
    <location>
        <begin position="414"/>
        <end position="429"/>
    </location>
</feature>
<dbReference type="Proteomes" id="UP001221142">
    <property type="component" value="Unassembled WGS sequence"/>
</dbReference>
<evidence type="ECO:0000256" key="1">
    <source>
        <dbReference type="SAM" id="Coils"/>
    </source>
</evidence>
<feature type="coiled-coil region" evidence="1">
    <location>
        <begin position="795"/>
        <end position="822"/>
    </location>
</feature>
<feature type="compositionally biased region" description="Low complexity" evidence="2">
    <location>
        <begin position="201"/>
        <end position="212"/>
    </location>
</feature>
<dbReference type="CDD" id="cd14686">
    <property type="entry name" value="bZIP"/>
    <property type="match status" value="1"/>
</dbReference>
<dbReference type="AlphaFoldDB" id="A0AAD7BQY5"/>
<name>A0AAD7BQY5_9AGAR</name>
<reference evidence="3" key="1">
    <citation type="submission" date="2023-03" db="EMBL/GenBank/DDBJ databases">
        <title>Massive genome expansion in bonnet fungi (Mycena s.s.) driven by repeated elements and novel gene families across ecological guilds.</title>
        <authorList>
            <consortium name="Lawrence Berkeley National Laboratory"/>
            <person name="Harder C.B."/>
            <person name="Miyauchi S."/>
            <person name="Viragh M."/>
            <person name="Kuo A."/>
            <person name="Thoen E."/>
            <person name="Andreopoulos B."/>
            <person name="Lu D."/>
            <person name="Skrede I."/>
            <person name="Drula E."/>
            <person name="Henrissat B."/>
            <person name="Morin E."/>
            <person name="Kohler A."/>
            <person name="Barry K."/>
            <person name="LaButti K."/>
            <person name="Morin E."/>
            <person name="Salamov A."/>
            <person name="Lipzen A."/>
            <person name="Mereny Z."/>
            <person name="Hegedus B."/>
            <person name="Baldrian P."/>
            <person name="Stursova M."/>
            <person name="Weitz H."/>
            <person name="Taylor A."/>
            <person name="Grigoriev I.V."/>
            <person name="Nagy L.G."/>
            <person name="Martin F."/>
            <person name="Kauserud H."/>
        </authorList>
    </citation>
    <scope>NUCLEOTIDE SEQUENCE</scope>
    <source>
        <strain evidence="3">9284</strain>
    </source>
</reference>
<feature type="compositionally biased region" description="Pro residues" evidence="2">
    <location>
        <begin position="338"/>
        <end position="348"/>
    </location>
</feature>
<feature type="region of interest" description="Disordered" evidence="2">
    <location>
        <begin position="824"/>
        <end position="864"/>
    </location>
</feature>
<feature type="region of interest" description="Disordered" evidence="2">
    <location>
        <begin position="595"/>
        <end position="622"/>
    </location>
</feature>
<feature type="compositionally biased region" description="Basic and acidic residues" evidence="2">
    <location>
        <begin position="486"/>
        <end position="497"/>
    </location>
</feature>
<feature type="compositionally biased region" description="Low complexity" evidence="2">
    <location>
        <begin position="522"/>
        <end position="536"/>
    </location>
</feature>
<evidence type="ECO:0000256" key="2">
    <source>
        <dbReference type="SAM" id="MobiDB-lite"/>
    </source>
</evidence>
<feature type="compositionally biased region" description="Polar residues" evidence="2">
    <location>
        <begin position="1000"/>
        <end position="1023"/>
    </location>
</feature>
<comment type="caution">
    <text evidence="3">The sequence shown here is derived from an EMBL/GenBank/DDBJ whole genome shotgun (WGS) entry which is preliminary data.</text>
</comment>
<gene>
    <name evidence="3" type="ORF">FB45DRAFT_921374</name>
</gene>
<proteinExistence type="predicted"/>
<evidence type="ECO:0000313" key="3">
    <source>
        <dbReference type="EMBL" id="KAJ7627452.1"/>
    </source>
</evidence>
<protein>
    <submittedName>
        <fullName evidence="3">Uncharacterized protein</fullName>
    </submittedName>
</protein>
<organism evidence="3 4">
    <name type="scientific">Roridomyces roridus</name>
    <dbReference type="NCBI Taxonomy" id="1738132"/>
    <lineage>
        <taxon>Eukaryota</taxon>
        <taxon>Fungi</taxon>
        <taxon>Dikarya</taxon>
        <taxon>Basidiomycota</taxon>
        <taxon>Agaricomycotina</taxon>
        <taxon>Agaricomycetes</taxon>
        <taxon>Agaricomycetidae</taxon>
        <taxon>Agaricales</taxon>
        <taxon>Marasmiineae</taxon>
        <taxon>Mycenaceae</taxon>
        <taxon>Roridomyces</taxon>
    </lineage>
</organism>
<feature type="compositionally biased region" description="Pro residues" evidence="2">
    <location>
        <begin position="165"/>
        <end position="175"/>
    </location>
</feature>
<feature type="region of interest" description="Disordered" evidence="2">
    <location>
        <begin position="414"/>
        <end position="560"/>
    </location>
</feature>
<feature type="region of interest" description="Disordered" evidence="2">
    <location>
        <begin position="327"/>
        <end position="352"/>
    </location>
</feature>
<feature type="compositionally biased region" description="Pro residues" evidence="2">
    <location>
        <begin position="131"/>
        <end position="156"/>
    </location>
</feature>
<accession>A0AAD7BQY5</accession>
<sequence length="1177" mass="125964">MATSKKRSCAYTLPTGGSARAFFSIHTDALRTPSTVVGALGDIYISSTDPPSVFVRYATQWRGPLSRMARSGMTHPKYPELVLSDGNARKTTWVPKQAAVGAGMKRKVEDEEEGRPAKKVKCEAQVEARSPPLPRAPVSPVQPEPVSPTDPAPQNTPPDTDRSFPAPPSPPPPLPDALTTISTAGESIPVQTEPEPGASVTHTKTTQTTTPVPDDPPPLTDAQPRIPTLDATIPVLPQPRAEAPVVVEMNRETTRATAPVTLGWIRCSTGAMPNVPSPSALPSLLNIPNIAAGIFPNPTSHGPRARLLRDFASAPVVVRNFWSSSAGARQSWEAPKPGLVPGPPPATPHPFHLPRHEQWVMRSVNSNSAASQELRSSTARVEPTPPPPRMVAEPPISGPWPAYQDPWLPSVPNANANVPPPSSSSYRPRLSITPARICSRTGPPAPRAEPATSPRPDLDHFEDLWVGSAGVEPSASPAPNPTHSASVDHDAHVRGETRTTLGAVGSSADAGKLDFTPMRNFSSDSSTRMASASSVSPGNAVSRGGVESSAASPRRPPTEISTAVLMASTSRVSLSGTVDKGKQKQTEETVVIDLTDSPDLPPAPLPATKQPIPEASSSRRLAEPDTLWRPKSLAEIPITRSHHVPDNSVLVNRLKTMESNHNHVKFAGLLLLQERNTFAQQRDQLLQERSTLARHRDQLFAEKEQLGKDYRALYAKYQLLDGLVTSAPILTLIEQNSRLRARGEVLEAENVGLRKENEGLRARNADLATAGLEGMSGTLDRSALEREVLKERSAKEALKAIAMELQKKNAGLQALKGELERRLAERAGSTTNSHASSQAASPAKPPSRNSGSLQDPSPFVCPPGPSLIGDADKFTLGGATFTASSLIAIVEQKGGGSTLGNNAWGQILAQLQVLAPKETPLQLRGWKDMIGALKEYYMRDLVGKESPVGSFVPGKIVSPACQDVSVVQVSQAAKGPTRRPVEDTIAETAAVSRSDKHTLLQPNRETALTPTGLSDSTASTSSGGRLASTHPKPDENAVIATDRTDEDPVITTDGTNDTDVEEVEVVQAELLPEPLENVTVPPKNEPIEVQLTWDSTHSEFRLRQSHLDILWTKDKLMFSCMACATVNVTYSLPRTTDPAELCAHSEGEHGDLCDVIVGQTVGMGDEEVGEWFARLDG</sequence>
<feature type="region of interest" description="Disordered" evidence="2">
    <location>
        <begin position="366"/>
        <end position="397"/>
    </location>
</feature>